<dbReference type="Proteomes" id="UP001310594">
    <property type="component" value="Unassembled WGS sequence"/>
</dbReference>
<sequence>MPPRFNFPPKVSLRLSGLNSYPSYDVFLKEFAKYPANKKIVPTLEKCTLDREYENLLRKKYPHDESVVRRHLNLSRARDACSAWDEMKSRQAGTPTAYLSSVEVTNLTLPSLVRDRFGEDTKFSKDKWGRQSYQAFADKLAKQNPRIPFTKQLADDALRFAVSKLAVATSKGLPASEIEKMLKRCLGKESDEYWQKRSDS</sequence>
<organism evidence="1 2">
    <name type="scientific">Elasticomyces elasticus</name>
    <dbReference type="NCBI Taxonomy" id="574655"/>
    <lineage>
        <taxon>Eukaryota</taxon>
        <taxon>Fungi</taxon>
        <taxon>Dikarya</taxon>
        <taxon>Ascomycota</taxon>
        <taxon>Pezizomycotina</taxon>
        <taxon>Dothideomycetes</taxon>
        <taxon>Dothideomycetidae</taxon>
        <taxon>Mycosphaerellales</taxon>
        <taxon>Teratosphaeriaceae</taxon>
        <taxon>Elasticomyces</taxon>
    </lineage>
</organism>
<evidence type="ECO:0000313" key="2">
    <source>
        <dbReference type="Proteomes" id="UP001310594"/>
    </source>
</evidence>
<protein>
    <submittedName>
        <fullName evidence="1">Uncharacterized protein</fullName>
    </submittedName>
</protein>
<reference evidence="1" key="1">
    <citation type="submission" date="2023-08" db="EMBL/GenBank/DDBJ databases">
        <title>Black Yeasts Isolated from many extreme environments.</title>
        <authorList>
            <person name="Coleine C."/>
            <person name="Stajich J.E."/>
            <person name="Selbmann L."/>
        </authorList>
    </citation>
    <scope>NUCLEOTIDE SEQUENCE</scope>
    <source>
        <strain evidence="1">CCFEE 5810</strain>
    </source>
</reference>
<dbReference type="EMBL" id="JAVRQU010000002">
    <property type="protein sequence ID" value="KAK5706045.1"/>
    <property type="molecule type" value="Genomic_DNA"/>
</dbReference>
<accession>A0AAN7ZVR7</accession>
<gene>
    <name evidence="1" type="ORF">LTR97_001031</name>
</gene>
<dbReference type="AlphaFoldDB" id="A0AAN7ZVR7"/>
<comment type="caution">
    <text evidence="1">The sequence shown here is derived from an EMBL/GenBank/DDBJ whole genome shotgun (WGS) entry which is preliminary data.</text>
</comment>
<name>A0AAN7ZVR7_9PEZI</name>
<evidence type="ECO:0000313" key="1">
    <source>
        <dbReference type="EMBL" id="KAK5706045.1"/>
    </source>
</evidence>
<proteinExistence type="predicted"/>